<protein>
    <recommendedName>
        <fullName evidence="6">DUF998 domain-containing protein</fullName>
    </recommendedName>
</protein>
<gene>
    <name evidence="2" type="ORF">E0H58_31160</name>
    <name evidence="3" type="ORF">E0H92_36125</name>
</gene>
<name>A0A4R0IFA5_9ACTN</name>
<dbReference type="EMBL" id="SJKC01000006">
    <property type="protein sequence ID" value="TCC31941.1"/>
    <property type="molecule type" value="Genomic_DNA"/>
</dbReference>
<feature type="transmembrane region" description="Helical" evidence="1">
    <location>
        <begin position="12"/>
        <end position="31"/>
    </location>
</feature>
<reference evidence="4 5" key="1">
    <citation type="submission" date="2019-02" db="EMBL/GenBank/DDBJ databases">
        <title>Kribbella capetownensis sp. nov. and Kribbella speibonae sp. nov., isolated from soil.</title>
        <authorList>
            <person name="Curtis S.M."/>
            <person name="Norton I."/>
            <person name="Everest G.J."/>
            <person name="Meyers P.R."/>
        </authorList>
    </citation>
    <scope>NUCLEOTIDE SEQUENCE [LARGE SCALE GENOMIC DNA]</scope>
    <source>
        <strain evidence="2 4">SK5</strain>
        <strain evidence="3 5">YM55</strain>
    </source>
</reference>
<feature type="transmembrane region" description="Helical" evidence="1">
    <location>
        <begin position="51"/>
        <end position="71"/>
    </location>
</feature>
<dbReference type="Proteomes" id="UP000294225">
    <property type="component" value="Unassembled WGS sequence"/>
</dbReference>
<feature type="transmembrane region" description="Helical" evidence="1">
    <location>
        <begin position="157"/>
        <end position="175"/>
    </location>
</feature>
<evidence type="ECO:0000313" key="4">
    <source>
        <dbReference type="Proteomes" id="UP000292385"/>
    </source>
</evidence>
<accession>A0A4R0IFA5</accession>
<sequence length="278" mass="30562">MASQNNFEKRTYNYLRLALVGLLIMLTVAVLRERAKAPGCWQGSISAYYYTPAHAVFVGALVAIGVCMIVLKGEPRLEDVLLNICGMLAPVVAFVPTPNPGDCSSAPAVSRDATADIANNMFAYFATAILGLVISIELWRRQRRGGERWLPAQNRGLLAAIVLLVVAIVWFAADPDSFEDLAHYLSAVPLFILFTIIVFQNARAQSRTLYTVLYQAIAWLMGLSLVAGLICWRLDAELFAVEAVLLGLFLLFWVVQTVELWDKGVRPESEASTVPAKV</sequence>
<evidence type="ECO:0000313" key="3">
    <source>
        <dbReference type="EMBL" id="TCC31941.1"/>
    </source>
</evidence>
<feature type="transmembrane region" description="Helical" evidence="1">
    <location>
        <begin position="238"/>
        <end position="255"/>
    </location>
</feature>
<proteinExistence type="predicted"/>
<dbReference type="AlphaFoldDB" id="A0A4R0IFA5"/>
<keyword evidence="4" id="KW-1185">Reference proteome</keyword>
<feature type="transmembrane region" description="Helical" evidence="1">
    <location>
        <begin position="181"/>
        <end position="199"/>
    </location>
</feature>
<dbReference type="EMBL" id="SJJY01000008">
    <property type="protein sequence ID" value="TCC19374.1"/>
    <property type="molecule type" value="Genomic_DNA"/>
</dbReference>
<organism evidence="3 5">
    <name type="scientific">Kribbella speibonae</name>
    <dbReference type="NCBI Taxonomy" id="1572660"/>
    <lineage>
        <taxon>Bacteria</taxon>
        <taxon>Bacillati</taxon>
        <taxon>Actinomycetota</taxon>
        <taxon>Actinomycetes</taxon>
        <taxon>Propionibacteriales</taxon>
        <taxon>Kribbellaceae</taxon>
        <taxon>Kribbella</taxon>
    </lineage>
</organism>
<evidence type="ECO:0000256" key="1">
    <source>
        <dbReference type="SAM" id="Phobius"/>
    </source>
</evidence>
<keyword evidence="1" id="KW-1133">Transmembrane helix</keyword>
<dbReference type="Proteomes" id="UP000292385">
    <property type="component" value="Unassembled WGS sequence"/>
</dbReference>
<dbReference type="RefSeq" id="WP_131466382.1">
    <property type="nucleotide sequence ID" value="NZ_SJJY01000008.1"/>
</dbReference>
<keyword evidence="1" id="KW-0812">Transmembrane</keyword>
<evidence type="ECO:0000313" key="2">
    <source>
        <dbReference type="EMBL" id="TCC19374.1"/>
    </source>
</evidence>
<evidence type="ECO:0000313" key="5">
    <source>
        <dbReference type="Proteomes" id="UP000294225"/>
    </source>
</evidence>
<keyword evidence="1" id="KW-0472">Membrane</keyword>
<comment type="caution">
    <text evidence="3">The sequence shown here is derived from an EMBL/GenBank/DDBJ whole genome shotgun (WGS) entry which is preliminary data.</text>
</comment>
<feature type="transmembrane region" description="Helical" evidence="1">
    <location>
        <begin position="80"/>
        <end position="97"/>
    </location>
</feature>
<feature type="transmembrane region" description="Helical" evidence="1">
    <location>
        <begin position="117"/>
        <end position="136"/>
    </location>
</feature>
<evidence type="ECO:0008006" key="6">
    <source>
        <dbReference type="Google" id="ProtNLM"/>
    </source>
</evidence>
<feature type="transmembrane region" description="Helical" evidence="1">
    <location>
        <begin position="211"/>
        <end position="232"/>
    </location>
</feature>